<accession>A0A2R5END9</accession>
<dbReference type="GO" id="GO:0030313">
    <property type="term" value="C:cell envelope"/>
    <property type="evidence" value="ECO:0007669"/>
    <property type="project" value="UniProtKB-SubCell"/>
</dbReference>
<dbReference type="EMBL" id="BDQX01000099">
    <property type="protein sequence ID" value="GBG07625.1"/>
    <property type="molecule type" value="Genomic_DNA"/>
</dbReference>
<comment type="caution">
    <text evidence="5">The sequence shown here is derived from an EMBL/GenBank/DDBJ whole genome shotgun (WGS) entry which is preliminary data.</text>
</comment>
<dbReference type="InterPro" id="IPR050490">
    <property type="entry name" value="Bact_solute-bd_prot1"/>
</dbReference>
<proteinExistence type="inferred from homology"/>
<dbReference type="PANTHER" id="PTHR43649">
    <property type="entry name" value="ARABINOSE-BINDING PROTEIN-RELATED"/>
    <property type="match status" value="1"/>
</dbReference>
<evidence type="ECO:0000256" key="4">
    <source>
        <dbReference type="ARBA" id="ARBA00022729"/>
    </source>
</evidence>
<dbReference type="Pfam" id="PF01547">
    <property type="entry name" value="SBP_bac_1"/>
    <property type="match status" value="1"/>
</dbReference>
<evidence type="ECO:0008006" key="7">
    <source>
        <dbReference type="Google" id="ProtNLM"/>
    </source>
</evidence>
<protein>
    <recommendedName>
        <fullName evidence="7">Extracellular solute-binding protein</fullName>
    </recommendedName>
</protein>
<evidence type="ECO:0000256" key="2">
    <source>
        <dbReference type="ARBA" id="ARBA00008520"/>
    </source>
</evidence>
<dbReference type="Gene3D" id="3.40.190.10">
    <property type="entry name" value="Periplasmic binding protein-like II"/>
    <property type="match status" value="1"/>
</dbReference>
<keyword evidence="3" id="KW-0813">Transport</keyword>
<sequence>MAGVNNFNLKPRGENDCMKIWNGKWSAGSVVAVPLIAAMLAGCSSGGESKDKVPDPGEPVTLKVAYFNEQSFYQSYGNVFNAKYPNVEFEIIPTMDVSMQKDPVQAMSDLIDAEQPDVVLLTMEQYETLAADGKLYDLDAMVQQSGFDIENIVEGVVQLLRDSGGGKLYGLSPSFNTKALYYNKDLFAKYGVPEPSDGMTWEEVLQLAARFPADGDDESRIYGFAPSMFDQNAFKLIQDMAAAKGLNYLNADATELTLSDPEWKEIFEAVVGGYAGKTVFMPQNSEQGFSLDGMLFQQGRAAMTVDNPMLMNMSEGGMAGGAVSFRAASGSDEAVQEVKSPEPINMGVVTAPVDASAPDQTSEYEISQIYAINAASAQSDQAWTFVQYVHSEEAAKIRAKTSMGLESRKGYETSASGADLSPFYQLKPLPKESTNWYPKGFRNSFAKIAGEEIGAAASGSKSPDEAFKDLMDKAVDALAEANLSGEKERGDGGFGGMATSIFIGG</sequence>
<comment type="subcellular location">
    <subcellularLocation>
        <location evidence="1">Cell envelope</location>
    </subcellularLocation>
</comment>
<evidence type="ECO:0000313" key="5">
    <source>
        <dbReference type="EMBL" id="GBG07625.1"/>
    </source>
</evidence>
<keyword evidence="6" id="KW-1185">Reference proteome</keyword>
<dbReference type="PANTHER" id="PTHR43649:SF31">
    <property type="entry name" value="SN-GLYCEROL-3-PHOSPHATE-BINDING PERIPLASMIC PROTEIN UGPB"/>
    <property type="match status" value="1"/>
</dbReference>
<gene>
    <name evidence="5" type="ORF">PAT3040_02181</name>
</gene>
<evidence type="ECO:0000313" key="6">
    <source>
        <dbReference type="Proteomes" id="UP000245202"/>
    </source>
</evidence>
<dbReference type="Proteomes" id="UP000245202">
    <property type="component" value="Unassembled WGS sequence"/>
</dbReference>
<evidence type="ECO:0000256" key="3">
    <source>
        <dbReference type="ARBA" id="ARBA00022448"/>
    </source>
</evidence>
<organism evidence="5 6">
    <name type="scientific">Paenibacillus agaridevorans</name>
    <dbReference type="NCBI Taxonomy" id="171404"/>
    <lineage>
        <taxon>Bacteria</taxon>
        <taxon>Bacillati</taxon>
        <taxon>Bacillota</taxon>
        <taxon>Bacilli</taxon>
        <taxon>Bacillales</taxon>
        <taxon>Paenibacillaceae</taxon>
        <taxon>Paenibacillus</taxon>
    </lineage>
</organism>
<evidence type="ECO:0000256" key="1">
    <source>
        <dbReference type="ARBA" id="ARBA00004196"/>
    </source>
</evidence>
<dbReference type="SUPFAM" id="SSF53850">
    <property type="entry name" value="Periplasmic binding protein-like II"/>
    <property type="match status" value="1"/>
</dbReference>
<reference evidence="5 6" key="1">
    <citation type="submission" date="2017-08" db="EMBL/GenBank/DDBJ databases">
        <title>Substantial Increase in Enzyme Production by Combined Drug-Resistance Mutations in Paenibacillus agaridevorans.</title>
        <authorList>
            <person name="Tanaka Y."/>
            <person name="Funane K."/>
            <person name="Hosaka T."/>
            <person name="Shiwa Y."/>
            <person name="Fujita N."/>
            <person name="Miyazaki T."/>
            <person name="Yoshikawa H."/>
            <person name="Murakami K."/>
            <person name="Kasahara K."/>
            <person name="Inaoka T."/>
            <person name="Hiraga Y."/>
            <person name="Ochi K."/>
        </authorList>
    </citation>
    <scope>NUCLEOTIDE SEQUENCE [LARGE SCALE GENOMIC DNA]</scope>
    <source>
        <strain evidence="5 6">T-3040</strain>
    </source>
</reference>
<keyword evidence="4" id="KW-0732">Signal</keyword>
<dbReference type="AlphaFoldDB" id="A0A2R5END9"/>
<dbReference type="InterPro" id="IPR006059">
    <property type="entry name" value="SBP"/>
</dbReference>
<comment type="similarity">
    <text evidence="2">Belongs to the bacterial solute-binding protein 1 family.</text>
</comment>
<name>A0A2R5END9_9BACL</name>